<organism evidence="1">
    <name type="scientific">Arabidopsis thaliana</name>
    <name type="common">Mouse-ear cress</name>
    <dbReference type="NCBI Taxonomy" id="3702"/>
    <lineage>
        <taxon>Eukaryota</taxon>
        <taxon>Viridiplantae</taxon>
        <taxon>Streptophyta</taxon>
        <taxon>Embryophyta</taxon>
        <taxon>Tracheophyta</taxon>
        <taxon>Spermatophyta</taxon>
        <taxon>Magnoliopsida</taxon>
        <taxon>eudicotyledons</taxon>
        <taxon>Gunneridae</taxon>
        <taxon>Pentapetalae</taxon>
        <taxon>rosids</taxon>
        <taxon>malvids</taxon>
        <taxon>Brassicales</taxon>
        <taxon>Brassicaceae</taxon>
        <taxon>Camelineae</taxon>
        <taxon>Arabidopsis</taxon>
    </lineage>
</organism>
<reference evidence="1" key="1">
    <citation type="submission" date="2005-03" db="EMBL/GenBank/DDBJ databases">
        <title>Large-scale analysis of RIKEN Arabidopsis full-length (RAFL) cDNAs.</title>
        <authorList>
            <person name="Totoki Y."/>
            <person name="Seki M."/>
            <person name="Ishida J."/>
            <person name="Nakajima M."/>
            <person name="Enju A."/>
            <person name="Kamiya A."/>
            <person name="Narusaka M."/>
            <person name="Shin-i T."/>
            <person name="Nakagawa M."/>
            <person name="Sakamoto N."/>
            <person name="Oishi K."/>
            <person name="Kohara Y."/>
            <person name="Kobayashi M."/>
            <person name="Toyoda A."/>
            <person name="Sakaki Y."/>
            <person name="Sakurai T."/>
            <person name="Iida K."/>
            <person name="Akiyama K."/>
            <person name="Satou M."/>
            <person name="Toyoda T."/>
            <person name="Konagaya A."/>
            <person name="Carninci P."/>
            <person name="Kawai J."/>
            <person name="Hayashizaki Y."/>
            <person name="Shinozaki K."/>
        </authorList>
    </citation>
    <scope>NUCLEOTIDE SEQUENCE</scope>
</reference>
<evidence type="ECO:0000313" key="1">
    <source>
        <dbReference type="EMBL" id="BAD94186.1"/>
    </source>
</evidence>
<dbReference type="EMBL" id="AK220847">
    <property type="protein sequence ID" value="BAD94186.1"/>
    <property type="molecule type" value="mRNA"/>
</dbReference>
<sequence length="45" mass="5397">MECWFGVLKTVQFDLLVEIYMTVKKQLCLCKFAFLECKKQNTLDF</sequence>
<accession>Q56ZW3</accession>
<dbReference type="AlphaFoldDB" id="Q56ZW3"/>
<proteinExistence type="evidence at transcript level"/>
<name>Q56ZW3_ARATH</name>
<protein>
    <submittedName>
        <fullName evidence="1">Uncharacterized protein</fullName>
    </submittedName>
</protein>